<dbReference type="Proteomes" id="UP000562254">
    <property type="component" value="Unassembled WGS sequence"/>
</dbReference>
<dbReference type="EMBL" id="JACIJE010000006">
    <property type="protein sequence ID" value="MBB5690214.1"/>
    <property type="molecule type" value="Genomic_DNA"/>
</dbReference>
<accession>A0A840Y8M1</accession>
<sequence length="358" mass="36908">MSGIAINGRFLTQGTTGVQRFAAEIVAAADALAARGEWPAARVLHPPGAREAGLSAFRVEPVGRRGGQAWEQLDLPGALAGDFLLSLGNTAPLRVGSRQAVVIHDAGAFDTPQSYSFAFRTWYRLMQRRLARSGARLLTVSAFSRGRIAAALGIEAGEIRIVPESGEHILRVAAEEAVLARHGLAPGRYALVVGNPAAHKNLAALTAAADLLGARGLTLAVAGAADPAVFRAGGGVAAGAAKVLGRVSDGALRALYENALCLVFPSRYEGFGLPPLEAMSCGCAVIAARAGAVPEVCGEAALWFDPDAPDSLRAALGRLLDEAGLREGLRAAGAARAASFTWENAARQLLAGIGDRIA</sequence>
<dbReference type="CDD" id="cd03809">
    <property type="entry name" value="GT4_MtfB-like"/>
    <property type="match status" value="1"/>
</dbReference>
<dbReference type="RefSeq" id="WP_184484776.1">
    <property type="nucleotide sequence ID" value="NZ_JAAEDJ010000004.1"/>
</dbReference>
<evidence type="ECO:0000313" key="3">
    <source>
        <dbReference type="Proteomes" id="UP000562254"/>
    </source>
</evidence>
<dbReference type="Gene3D" id="3.40.50.2000">
    <property type="entry name" value="Glycogen Phosphorylase B"/>
    <property type="match status" value="2"/>
</dbReference>
<dbReference type="PANTHER" id="PTHR46401">
    <property type="entry name" value="GLYCOSYLTRANSFERASE WBBK-RELATED"/>
    <property type="match status" value="1"/>
</dbReference>
<evidence type="ECO:0000256" key="1">
    <source>
        <dbReference type="ARBA" id="ARBA00022679"/>
    </source>
</evidence>
<dbReference type="Pfam" id="PF13692">
    <property type="entry name" value="Glyco_trans_1_4"/>
    <property type="match status" value="1"/>
</dbReference>
<dbReference type="GO" id="GO:0016757">
    <property type="term" value="F:glycosyltransferase activity"/>
    <property type="evidence" value="ECO:0007669"/>
    <property type="project" value="TreeGrafter"/>
</dbReference>
<evidence type="ECO:0000313" key="2">
    <source>
        <dbReference type="EMBL" id="MBB5690214.1"/>
    </source>
</evidence>
<organism evidence="2 3">
    <name type="scientific">Neoroseomonas alkaliterrae</name>
    <dbReference type="NCBI Taxonomy" id="1452450"/>
    <lineage>
        <taxon>Bacteria</taxon>
        <taxon>Pseudomonadati</taxon>
        <taxon>Pseudomonadota</taxon>
        <taxon>Alphaproteobacteria</taxon>
        <taxon>Acetobacterales</taxon>
        <taxon>Acetobacteraceae</taxon>
        <taxon>Neoroseomonas</taxon>
    </lineage>
</organism>
<proteinExistence type="predicted"/>
<dbReference type="PANTHER" id="PTHR46401:SF2">
    <property type="entry name" value="GLYCOSYLTRANSFERASE WBBK-RELATED"/>
    <property type="match status" value="1"/>
</dbReference>
<keyword evidence="3" id="KW-1185">Reference proteome</keyword>
<protein>
    <submittedName>
        <fullName evidence="2">Glycosyltransferase involved in cell wall biosynthesis</fullName>
    </submittedName>
</protein>
<comment type="caution">
    <text evidence="2">The sequence shown here is derived from an EMBL/GenBank/DDBJ whole genome shotgun (WGS) entry which is preliminary data.</text>
</comment>
<dbReference type="GO" id="GO:0009103">
    <property type="term" value="P:lipopolysaccharide biosynthetic process"/>
    <property type="evidence" value="ECO:0007669"/>
    <property type="project" value="TreeGrafter"/>
</dbReference>
<gene>
    <name evidence="2" type="ORF">FHS88_002347</name>
</gene>
<dbReference type="SUPFAM" id="SSF53756">
    <property type="entry name" value="UDP-Glycosyltransferase/glycogen phosphorylase"/>
    <property type="match status" value="1"/>
</dbReference>
<name>A0A840Y8M1_9PROT</name>
<reference evidence="2 3" key="1">
    <citation type="submission" date="2020-08" db="EMBL/GenBank/DDBJ databases">
        <title>Genomic Encyclopedia of Type Strains, Phase IV (KMG-IV): sequencing the most valuable type-strain genomes for metagenomic binning, comparative biology and taxonomic classification.</title>
        <authorList>
            <person name="Goeker M."/>
        </authorList>
    </citation>
    <scope>NUCLEOTIDE SEQUENCE [LARGE SCALE GENOMIC DNA]</scope>
    <source>
        <strain evidence="2 3">DSM 25895</strain>
    </source>
</reference>
<keyword evidence="1 2" id="KW-0808">Transferase</keyword>
<dbReference type="AlphaFoldDB" id="A0A840Y8M1"/>